<dbReference type="CDD" id="cd06170">
    <property type="entry name" value="LuxR_C_like"/>
    <property type="match status" value="1"/>
</dbReference>
<feature type="domain" description="Response regulatory" evidence="7">
    <location>
        <begin position="7"/>
        <end position="123"/>
    </location>
</feature>
<evidence type="ECO:0000256" key="3">
    <source>
        <dbReference type="ARBA" id="ARBA00023125"/>
    </source>
</evidence>
<dbReference type="OrthoDB" id="9797341at2"/>
<dbReference type="InterPro" id="IPR011006">
    <property type="entry name" value="CheY-like_superfamily"/>
</dbReference>
<dbReference type="Pfam" id="PF00072">
    <property type="entry name" value="Response_reg"/>
    <property type="match status" value="1"/>
</dbReference>
<dbReference type="STRING" id="1465490.SAMN05444277_103233"/>
<dbReference type="InterPro" id="IPR039420">
    <property type="entry name" value="WalR-like"/>
</dbReference>
<dbReference type="SMART" id="SM00448">
    <property type="entry name" value="REC"/>
    <property type="match status" value="1"/>
</dbReference>
<gene>
    <name evidence="8" type="ORF">SAMN05444277_103233</name>
</gene>
<dbReference type="Gene3D" id="3.40.50.2300">
    <property type="match status" value="1"/>
</dbReference>
<reference evidence="8 9" key="1">
    <citation type="submission" date="2016-10" db="EMBL/GenBank/DDBJ databases">
        <authorList>
            <person name="de Groot N.N."/>
        </authorList>
    </citation>
    <scope>NUCLEOTIDE SEQUENCE [LARGE SCALE GENOMIC DNA]</scope>
    <source>
        <strain evidence="8 9">DSM 28286</strain>
    </source>
</reference>
<evidence type="ECO:0000256" key="2">
    <source>
        <dbReference type="ARBA" id="ARBA00023015"/>
    </source>
</evidence>
<dbReference type="PANTHER" id="PTHR43214:SF41">
    <property type="entry name" value="NITRATE_NITRITE RESPONSE REGULATOR PROTEIN NARP"/>
    <property type="match status" value="1"/>
</dbReference>
<evidence type="ECO:0000256" key="5">
    <source>
        <dbReference type="PROSITE-ProRule" id="PRU00169"/>
    </source>
</evidence>
<dbReference type="GO" id="GO:0006355">
    <property type="term" value="P:regulation of DNA-templated transcription"/>
    <property type="evidence" value="ECO:0007669"/>
    <property type="project" value="InterPro"/>
</dbReference>
<organism evidence="8 9">
    <name type="scientific">Parafilimonas terrae</name>
    <dbReference type="NCBI Taxonomy" id="1465490"/>
    <lineage>
        <taxon>Bacteria</taxon>
        <taxon>Pseudomonadati</taxon>
        <taxon>Bacteroidota</taxon>
        <taxon>Chitinophagia</taxon>
        <taxon>Chitinophagales</taxon>
        <taxon>Chitinophagaceae</taxon>
        <taxon>Parafilimonas</taxon>
    </lineage>
</organism>
<name>A0A1I5UE48_9BACT</name>
<keyword evidence="4" id="KW-0804">Transcription</keyword>
<evidence type="ECO:0000259" key="7">
    <source>
        <dbReference type="PROSITE" id="PS50110"/>
    </source>
</evidence>
<dbReference type="CDD" id="cd17535">
    <property type="entry name" value="REC_NarL-like"/>
    <property type="match status" value="1"/>
</dbReference>
<dbReference type="InterPro" id="IPR000792">
    <property type="entry name" value="Tscrpt_reg_LuxR_C"/>
</dbReference>
<dbReference type="PROSITE" id="PS50110">
    <property type="entry name" value="RESPONSE_REGULATORY"/>
    <property type="match status" value="1"/>
</dbReference>
<sequence>MYSKKIEIIILDDHPLVHEGIQHILQQHSEIEVLGSFINAEDALNFLKENSADLILLDINLPDINGIELCKTIKQLYHGIKIIALSNHNERLIIAKILQNGASGYVLKNASSKELIQAIKDAMDGKLILNDEVQKILATANNEIAEAPHITRREKEILQCIAQGLTTAQIAEKLFISPLTVETHRRNLMQKFEVNNAPALIHIAVELKMI</sequence>
<dbReference type="Pfam" id="PF00196">
    <property type="entry name" value="GerE"/>
    <property type="match status" value="1"/>
</dbReference>
<keyword evidence="1 5" id="KW-0597">Phosphoprotein</keyword>
<dbReference type="SUPFAM" id="SSF52172">
    <property type="entry name" value="CheY-like"/>
    <property type="match status" value="1"/>
</dbReference>
<dbReference type="GO" id="GO:0003677">
    <property type="term" value="F:DNA binding"/>
    <property type="evidence" value="ECO:0007669"/>
    <property type="project" value="UniProtKB-KW"/>
</dbReference>
<evidence type="ECO:0000313" key="8">
    <source>
        <dbReference type="EMBL" id="SFP93543.1"/>
    </source>
</evidence>
<dbReference type="PRINTS" id="PR00038">
    <property type="entry name" value="HTHLUXR"/>
</dbReference>
<keyword evidence="9" id="KW-1185">Reference proteome</keyword>
<dbReference type="PANTHER" id="PTHR43214">
    <property type="entry name" value="TWO-COMPONENT RESPONSE REGULATOR"/>
    <property type="match status" value="1"/>
</dbReference>
<dbReference type="PROSITE" id="PS50043">
    <property type="entry name" value="HTH_LUXR_2"/>
    <property type="match status" value="1"/>
</dbReference>
<keyword evidence="3" id="KW-0238">DNA-binding</keyword>
<dbReference type="AlphaFoldDB" id="A0A1I5UE48"/>
<feature type="domain" description="HTH luxR-type" evidence="6">
    <location>
        <begin position="143"/>
        <end position="208"/>
    </location>
</feature>
<dbReference type="RefSeq" id="WP_090656899.1">
    <property type="nucleotide sequence ID" value="NZ_FOXQ01000003.1"/>
</dbReference>
<proteinExistence type="predicted"/>
<dbReference type="EMBL" id="FOXQ01000003">
    <property type="protein sequence ID" value="SFP93543.1"/>
    <property type="molecule type" value="Genomic_DNA"/>
</dbReference>
<evidence type="ECO:0000256" key="1">
    <source>
        <dbReference type="ARBA" id="ARBA00022553"/>
    </source>
</evidence>
<evidence type="ECO:0000256" key="4">
    <source>
        <dbReference type="ARBA" id="ARBA00023163"/>
    </source>
</evidence>
<dbReference type="GO" id="GO:0000160">
    <property type="term" value="P:phosphorelay signal transduction system"/>
    <property type="evidence" value="ECO:0007669"/>
    <property type="project" value="InterPro"/>
</dbReference>
<dbReference type="InterPro" id="IPR058245">
    <property type="entry name" value="NreC/VraR/RcsB-like_REC"/>
</dbReference>
<evidence type="ECO:0000259" key="6">
    <source>
        <dbReference type="PROSITE" id="PS50043"/>
    </source>
</evidence>
<dbReference type="InterPro" id="IPR001789">
    <property type="entry name" value="Sig_transdc_resp-reg_receiver"/>
</dbReference>
<dbReference type="Proteomes" id="UP000199031">
    <property type="component" value="Unassembled WGS sequence"/>
</dbReference>
<keyword evidence="2" id="KW-0805">Transcription regulation</keyword>
<dbReference type="SUPFAM" id="SSF46894">
    <property type="entry name" value="C-terminal effector domain of the bipartite response regulators"/>
    <property type="match status" value="1"/>
</dbReference>
<dbReference type="InterPro" id="IPR016032">
    <property type="entry name" value="Sig_transdc_resp-reg_C-effctor"/>
</dbReference>
<feature type="modified residue" description="4-aspartylphosphate" evidence="5">
    <location>
        <position position="58"/>
    </location>
</feature>
<accession>A0A1I5UE48</accession>
<protein>
    <submittedName>
        <fullName evidence="8">Two component transcriptional regulator, LuxR family</fullName>
    </submittedName>
</protein>
<dbReference type="PROSITE" id="PS00622">
    <property type="entry name" value="HTH_LUXR_1"/>
    <property type="match status" value="1"/>
</dbReference>
<evidence type="ECO:0000313" key="9">
    <source>
        <dbReference type="Proteomes" id="UP000199031"/>
    </source>
</evidence>
<dbReference type="SMART" id="SM00421">
    <property type="entry name" value="HTH_LUXR"/>
    <property type="match status" value="1"/>
</dbReference>